<gene>
    <name evidence="2" type="ORF">ABIC55_003064</name>
</gene>
<keyword evidence="2" id="KW-0946">Virion</keyword>
<protein>
    <submittedName>
        <fullName evidence="2">Spore coat protein JB</fullName>
    </submittedName>
</protein>
<keyword evidence="2" id="KW-0167">Capsid protein</keyword>
<evidence type="ECO:0000313" key="3">
    <source>
        <dbReference type="Proteomes" id="UP001549104"/>
    </source>
</evidence>
<accession>A0ABV2KA64</accession>
<dbReference type="PIRSF" id="PIRSF010606">
    <property type="entry name" value="Spore_coat_CotJB"/>
    <property type="match status" value="1"/>
</dbReference>
<dbReference type="Proteomes" id="UP001549104">
    <property type="component" value="Unassembled WGS sequence"/>
</dbReference>
<dbReference type="RefSeq" id="WP_354313684.1">
    <property type="nucleotide sequence ID" value="NZ_JBEPME010000004.1"/>
</dbReference>
<proteinExistence type="predicted"/>
<reference evidence="2 3" key="1">
    <citation type="submission" date="2024-06" db="EMBL/GenBank/DDBJ databases">
        <title>Sorghum-associated microbial communities from plants grown in Nebraska, USA.</title>
        <authorList>
            <person name="Schachtman D."/>
        </authorList>
    </citation>
    <scope>NUCLEOTIDE SEQUENCE [LARGE SCALE GENOMIC DNA]</scope>
    <source>
        <strain evidence="2 3">1288</strain>
    </source>
</reference>
<dbReference type="InterPro" id="IPR024207">
    <property type="entry name" value="CotJB_dom"/>
</dbReference>
<name>A0ABV2KA64_SPOPS</name>
<evidence type="ECO:0000259" key="1">
    <source>
        <dbReference type="Pfam" id="PF12652"/>
    </source>
</evidence>
<feature type="domain" description="Protein CotJB" evidence="1">
    <location>
        <begin position="9"/>
        <end position="87"/>
    </location>
</feature>
<dbReference type="InterPro" id="IPR016571">
    <property type="entry name" value="Spore_coat_assembly_CotJB"/>
</dbReference>
<sequence>MSAFEEERQMMLRVQQADFVVVELTLYTDTHPDEAEALDQWREAIKAAAHVRHQYENRYGPLSLVSVPSEQAIEIGWRWNSTPWPWQR</sequence>
<dbReference type="EMBL" id="JBEPME010000004">
    <property type="protein sequence ID" value="MET3657967.1"/>
    <property type="molecule type" value="Genomic_DNA"/>
</dbReference>
<comment type="caution">
    <text evidence="2">The sequence shown here is derived from an EMBL/GenBank/DDBJ whole genome shotgun (WGS) entry which is preliminary data.</text>
</comment>
<dbReference type="Pfam" id="PF12652">
    <property type="entry name" value="CotJB"/>
    <property type="match status" value="1"/>
</dbReference>
<keyword evidence="3" id="KW-1185">Reference proteome</keyword>
<organism evidence="2 3">
    <name type="scientific">Sporosarcina psychrophila</name>
    <name type="common">Bacillus psychrophilus</name>
    <dbReference type="NCBI Taxonomy" id="1476"/>
    <lineage>
        <taxon>Bacteria</taxon>
        <taxon>Bacillati</taxon>
        <taxon>Bacillota</taxon>
        <taxon>Bacilli</taxon>
        <taxon>Bacillales</taxon>
        <taxon>Caryophanaceae</taxon>
        <taxon>Sporosarcina</taxon>
    </lineage>
</organism>
<evidence type="ECO:0000313" key="2">
    <source>
        <dbReference type="EMBL" id="MET3657967.1"/>
    </source>
</evidence>